<feature type="domain" description="Histidine kinase/HSP90-like ATPase" evidence="10">
    <location>
        <begin position="81"/>
        <end position="224"/>
    </location>
</feature>
<comment type="similarity">
    <text evidence="3">Belongs to the type II topoisomerase GyrB family.</text>
</comment>
<reference evidence="12" key="1">
    <citation type="submission" date="2023-07" db="EMBL/GenBank/DDBJ databases">
        <title>Whole genome shotgun sequence of Streptomyces spororaveus NBRC 15456.</title>
        <authorList>
            <person name="Komaki H."/>
            <person name="Tamura T."/>
        </authorList>
    </citation>
    <scope>NUCLEOTIDE SEQUENCE [LARGE SCALE GENOMIC DNA]</scope>
    <source>
        <strain evidence="12">NBRC 15456</strain>
    </source>
</reference>
<evidence type="ECO:0000256" key="2">
    <source>
        <dbReference type="ARBA" id="ARBA00001946"/>
    </source>
</evidence>
<dbReference type="PRINTS" id="PR00418">
    <property type="entry name" value="TPI2FAMILY"/>
</dbReference>
<organism evidence="11 12">
    <name type="scientific">Streptomyces spororaveus</name>
    <dbReference type="NCBI Taxonomy" id="284039"/>
    <lineage>
        <taxon>Bacteria</taxon>
        <taxon>Bacillati</taxon>
        <taxon>Actinomycetota</taxon>
        <taxon>Actinomycetes</taxon>
        <taxon>Kitasatosporales</taxon>
        <taxon>Streptomycetaceae</taxon>
        <taxon>Streptomyces</taxon>
    </lineage>
</organism>
<comment type="cofactor">
    <cofactor evidence="2">
        <name>Mg(2+)</name>
        <dbReference type="ChEBI" id="CHEBI:18420"/>
    </cofactor>
</comment>
<evidence type="ECO:0000256" key="5">
    <source>
        <dbReference type="ARBA" id="ARBA00022741"/>
    </source>
</evidence>
<name>A0ABQ3TNP9_9ACTN</name>
<evidence type="ECO:0000256" key="1">
    <source>
        <dbReference type="ARBA" id="ARBA00000185"/>
    </source>
</evidence>
<gene>
    <name evidence="11" type="ORF">Sspor_76200</name>
</gene>
<evidence type="ECO:0000256" key="9">
    <source>
        <dbReference type="ARBA" id="ARBA00023235"/>
    </source>
</evidence>
<dbReference type="InterPro" id="IPR001241">
    <property type="entry name" value="Topo_IIA"/>
</dbReference>
<protein>
    <recommendedName>
        <fullName evidence="4">DNA topoisomerase (ATP-hydrolyzing)</fullName>
        <ecNumber evidence="4">5.6.2.2</ecNumber>
    </recommendedName>
</protein>
<dbReference type="SMART" id="SM00433">
    <property type="entry name" value="TOP2c"/>
    <property type="match status" value="1"/>
</dbReference>
<proteinExistence type="inferred from homology"/>
<dbReference type="InterPro" id="IPR013506">
    <property type="entry name" value="Topo_IIA_bsu_dom2"/>
</dbReference>
<dbReference type="EC" id="5.6.2.2" evidence="4"/>
<keyword evidence="12" id="KW-1185">Reference proteome</keyword>
<sequence>MVRTSGAGRLRGAAHPPLHSLDKPGLTWPFPWIHLGWGHLPDTIEGDLVRDEAITYDASRIRVLEGAEAVRTRPGMYIGSTGARGLHQLVFEVTARAVDEALTGRTGSVGVTLVADGAVRVADDGPGIPFGAAEAGDGPGLEALLTDLSVRSRPVGRCSAAMSFFGMGLAVANALSSRLTAEVRREGVRRVQEYARGVAVTRPTAAGPASGSGTTVTFRPDASLLETTEYSFAVLAERFEQLAFLNRGLEISLSDERAPGDAQVARFRFPGGVRDFVASLRAATGTPVHTGVIGFEQDDPRMAGAMEVALRWCGSREERVRSFANDAATPGGGSHEAGLREGVAAALDAYARARGLLTATDPGLGADRIGAGLTAVVSVKLDDPAFVGATRGELSNAEVRPRVREAVRKHLGAWLEENPEQAAAVVGRILGADTLR</sequence>
<dbReference type="EMBL" id="BNED01000005">
    <property type="protein sequence ID" value="GHI82059.1"/>
    <property type="molecule type" value="Genomic_DNA"/>
</dbReference>
<dbReference type="InterPro" id="IPR014721">
    <property type="entry name" value="Ribsml_uS5_D2-typ_fold_subgr"/>
</dbReference>
<dbReference type="SMART" id="SM00387">
    <property type="entry name" value="HATPase_c"/>
    <property type="match status" value="1"/>
</dbReference>
<evidence type="ECO:0000256" key="4">
    <source>
        <dbReference type="ARBA" id="ARBA00012895"/>
    </source>
</evidence>
<evidence type="ECO:0000256" key="8">
    <source>
        <dbReference type="ARBA" id="ARBA00023125"/>
    </source>
</evidence>
<dbReference type="InterPro" id="IPR020568">
    <property type="entry name" value="Ribosomal_Su5_D2-typ_SF"/>
</dbReference>
<dbReference type="InterPro" id="IPR003594">
    <property type="entry name" value="HATPase_dom"/>
</dbReference>
<dbReference type="InterPro" id="IPR036890">
    <property type="entry name" value="HATPase_C_sf"/>
</dbReference>
<dbReference type="Pfam" id="PF02518">
    <property type="entry name" value="HATPase_c"/>
    <property type="match status" value="1"/>
</dbReference>
<dbReference type="InterPro" id="IPR000565">
    <property type="entry name" value="Topo_IIA_B"/>
</dbReference>
<dbReference type="Pfam" id="PF00204">
    <property type="entry name" value="DNA_gyraseB"/>
    <property type="match status" value="1"/>
</dbReference>
<evidence type="ECO:0000256" key="7">
    <source>
        <dbReference type="ARBA" id="ARBA00023029"/>
    </source>
</evidence>
<dbReference type="SUPFAM" id="SSF54211">
    <property type="entry name" value="Ribosomal protein S5 domain 2-like"/>
    <property type="match status" value="1"/>
</dbReference>
<keyword evidence="7" id="KW-0799">Topoisomerase</keyword>
<dbReference type="Proteomes" id="UP000608522">
    <property type="component" value="Unassembled WGS sequence"/>
</dbReference>
<evidence type="ECO:0000313" key="11">
    <source>
        <dbReference type="EMBL" id="GHI82059.1"/>
    </source>
</evidence>
<dbReference type="PANTHER" id="PTHR45866:SF1">
    <property type="entry name" value="DNA GYRASE SUBUNIT B, MITOCHONDRIAL"/>
    <property type="match status" value="1"/>
</dbReference>
<dbReference type="PANTHER" id="PTHR45866">
    <property type="entry name" value="DNA GYRASE/TOPOISOMERASE SUBUNIT B"/>
    <property type="match status" value="1"/>
</dbReference>
<keyword evidence="9" id="KW-0413">Isomerase</keyword>
<comment type="caution">
    <text evidence="11">The sequence shown here is derived from an EMBL/GenBank/DDBJ whole genome shotgun (WGS) entry which is preliminary data.</text>
</comment>
<accession>A0ABQ3TNP9</accession>
<evidence type="ECO:0000256" key="3">
    <source>
        <dbReference type="ARBA" id="ARBA00010708"/>
    </source>
</evidence>
<dbReference type="Gene3D" id="3.30.230.10">
    <property type="match status" value="1"/>
</dbReference>
<comment type="catalytic activity">
    <reaction evidence="1">
        <text>ATP-dependent breakage, passage and rejoining of double-stranded DNA.</text>
        <dbReference type="EC" id="5.6.2.2"/>
    </reaction>
</comment>
<dbReference type="SUPFAM" id="SSF55874">
    <property type="entry name" value="ATPase domain of HSP90 chaperone/DNA topoisomerase II/histidine kinase"/>
    <property type="match status" value="1"/>
</dbReference>
<evidence type="ECO:0000313" key="12">
    <source>
        <dbReference type="Proteomes" id="UP000608522"/>
    </source>
</evidence>
<keyword evidence="5" id="KW-0547">Nucleotide-binding</keyword>
<keyword evidence="8" id="KW-0238">DNA-binding</keyword>
<dbReference type="Gene3D" id="3.30.565.10">
    <property type="entry name" value="Histidine kinase-like ATPase, C-terminal domain"/>
    <property type="match status" value="1"/>
</dbReference>
<dbReference type="PRINTS" id="PR01159">
    <property type="entry name" value="DNAGYRASEB"/>
</dbReference>
<evidence type="ECO:0000256" key="6">
    <source>
        <dbReference type="ARBA" id="ARBA00022840"/>
    </source>
</evidence>
<keyword evidence="6" id="KW-0067">ATP-binding</keyword>
<evidence type="ECO:0000259" key="10">
    <source>
        <dbReference type="SMART" id="SM00387"/>
    </source>
</evidence>